<proteinExistence type="predicted"/>
<dbReference type="InterPro" id="IPR041682">
    <property type="entry name" value="AAA_14"/>
</dbReference>
<feature type="non-terminal residue" evidence="2">
    <location>
        <position position="142"/>
    </location>
</feature>
<dbReference type="EMBL" id="AJWZ01005914">
    <property type="protein sequence ID" value="EKC61256.1"/>
    <property type="molecule type" value="Genomic_DNA"/>
</dbReference>
<sequence>MRRKVYDQLKKWKEEQNGESAVLINGARRVGKSYIVKEFAQKEYKSYILLDFNKIGKDIKSLFETYLDDLDTFFMYLSSFTNTPLYPRNSVIIFDEVQLYVSVGRGAHEGRRAYVRLPRRGAQDHLLLRKGPAADGRERAAT</sequence>
<reference evidence="2" key="1">
    <citation type="journal article" date="2013" name="Environ. Microbiol.">
        <title>Microbiota from the distal guts of lean and obese adolescents exhibit partial functional redundancy besides clear differences in community structure.</title>
        <authorList>
            <person name="Ferrer M."/>
            <person name="Ruiz A."/>
            <person name="Lanza F."/>
            <person name="Haange S.B."/>
            <person name="Oberbach A."/>
            <person name="Till H."/>
            <person name="Bargiela R."/>
            <person name="Campoy C."/>
            <person name="Segura M.T."/>
            <person name="Richter M."/>
            <person name="von Bergen M."/>
            <person name="Seifert J."/>
            <person name="Suarez A."/>
        </authorList>
    </citation>
    <scope>NUCLEOTIDE SEQUENCE</scope>
</reference>
<organism evidence="2">
    <name type="scientific">human gut metagenome</name>
    <dbReference type="NCBI Taxonomy" id="408170"/>
    <lineage>
        <taxon>unclassified sequences</taxon>
        <taxon>metagenomes</taxon>
        <taxon>organismal metagenomes</taxon>
    </lineage>
</organism>
<dbReference type="Pfam" id="PF13173">
    <property type="entry name" value="AAA_14"/>
    <property type="match status" value="1"/>
</dbReference>
<accession>K1TPN5</accession>
<dbReference type="AlphaFoldDB" id="K1TPN5"/>
<evidence type="ECO:0000313" key="2">
    <source>
        <dbReference type="EMBL" id="EKC61256.1"/>
    </source>
</evidence>
<gene>
    <name evidence="2" type="ORF">OBE_08572</name>
</gene>
<dbReference type="InterPro" id="IPR027417">
    <property type="entry name" value="P-loop_NTPase"/>
</dbReference>
<name>K1TPN5_9ZZZZ</name>
<evidence type="ECO:0000259" key="1">
    <source>
        <dbReference type="Pfam" id="PF13173"/>
    </source>
</evidence>
<dbReference type="SUPFAM" id="SSF52540">
    <property type="entry name" value="P-loop containing nucleoside triphosphate hydrolases"/>
    <property type="match status" value="1"/>
</dbReference>
<dbReference type="Gene3D" id="3.40.50.300">
    <property type="entry name" value="P-loop containing nucleotide triphosphate hydrolases"/>
    <property type="match status" value="1"/>
</dbReference>
<protein>
    <submittedName>
        <fullName evidence="2">AAA+ superfamily ATPase</fullName>
    </submittedName>
</protein>
<feature type="domain" description="AAA" evidence="1">
    <location>
        <begin position="20"/>
        <end position="102"/>
    </location>
</feature>
<comment type="caution">
    <text evidence="2">The sequence shown here is derived from an EMBL/GenBank/DDBJ whole genome shotgun (WGS) entry which is preliminary data.</text>
</comment>